<dbReference type="SUPFAM" id="SSF46785">
    <property type="entry name" value="Winged helix' DNA-binding domain"/>
    <property type="match status" value="1"/>
</dbReference>
<dbReference type="AlphaFoldDB" id="A0A523V1A1"/>
<sequence length="380" mass="43251">MIYTYCKTFIKAFIKLSHLARVKVNKLRFICALRDKGRLSKKEMANICDLSIPTVNKIIRFYLQKKVVKESEFGQSSGGRRPILYEFNEKVKYVIGVDFEIPELTLVVTDLKGRVVEKDFSHIPTRGSAQSATEYVGEKIVSLIAKSGLTKEDVVGIGFGAPAFLKDEKITISGKNLPSWKDVPAKRILQEITEIPVVVDNDVNLMTLSESYHMDYRDTVLVYLTLRRGIKGDIRMGGGVLINGEVFDGAHGNAATLRHAYMDFSASRKPEELIEDVMKIENPQEMVLKLRDHLLMPMLNMVILFDPDRVVINAGILEQWEGMFIEECEKGLKHRLRGLSDWEFKVEMARDREMPCAKGAALRVLQQIFSDPDLFVEKFR</sequence>
<proteinExistence type="inferred from homology"/>
<organism evidence="2 3">
    <name type="scientific">Aerophobetes bacterium</name>
    <dbReference type="NCBI Taxonomy" id="2030807"/>
    <lineage>
        <taxon>Bacteria</taxon>
        <taxon>Candidatus Aerophobota</taxon>
    </lineage>
</organism>
<dbReference type="Gene3D" id="3.30.420.40">
    <property type="match status" value="2"/>
</dbReference>
<reference evidence="2 3" key="1">
    <citation type="submission" date="2019-03" db="EMBL/GenBank/DDBJ databases">
        <title>Metabolic potential of uncultured bacteria and archaea associated with petroleum seepage in deep-sea sediments.</title>
        <authorList>
            <person name="Dong X."/>
            <person name="Hubert C."/>
        </authorList>
    </citation>
    <scope>NUCLEOTIDE SEQUENCE [LARGE SCALE GENOMIC DNA]</scope>
    <source>
        <strain evidence="2">E29_bin78</strain>
    </source>
</reference>
<dbReference type="CDD" id="cd23763">
    <property type="entry name" value="ASKHA_ATPase_ROK"/>
    <property type="match status" value="1"/>
</dbReference>
<dbReference type="Proteomes" id="UP000320679">
    <property type="component" value="Unassembled WGS sequence"/>
</dbReference>
<comment type="similarity">
    <text evidence="1">Belongs to the ROK (NagC/XylR) family.</text>
</comment>
<evidence type="ECO:0000313" key="3">
    <source>
        <dbReference type="Proteomes" id="UP000320679"/>
    </source>
</evidence>
<accession>A0A523V1A1</accession>
<dbReference type="Gene3D" id="1.10.10.10">
    <property type="entry name" value="Winged helix-like DNA-binding domain superfamily/Winged helix DNA-binding domain"/>
    <property type="match status" value="1"/>
</dbReference>
<evidence type="ECO:0000256" key="1">
    <source>
        <dbReference type="ARBA" id="ARBA00006479"/>
    </source>
</evidence>
<dbReference type="PANTHER" id="PTHR18964:SF149">
    <property type="entry name" value="BIFUNCTIONAL UDP-N-ACETYLGLUCOSAMINE 2-EPIMERASE_N-ACETYLMANNOSAMINE KINASE"/>
    <property type="match status" value="1"/>
</dbReference>
<evidence type="ECO:0000313" key="2">
    <source>
        <dbReference type="EMBL" id="TET48556.1"/>
    </source>
</evidence>
<dbReference type="SUPFAM" id="SSF53067">
    <property type="entry name" value="Actin-like ATPase domain"/>
    <property type="match status" value="1"/>
</dbReference>
<comment type="caution">
    <text evidence="2">The sequence shown here is derived from an EMBL/GenBank/DDBJ whole genome shotgun (WGS) entry which is preliminary data.</text>
</comment>
<dbReference type="InterPro" id="IPR036390">
    <property type="entry name" value="WH_DNA-bd_sf"/>
</dbReference>
<protein>
    <submittedName>
        <fullName evidence="2">ROK family transcriptional regulator</fullName>
    </submittedName>
</protein>
<dbReference type="InterPro" id="IPR043129">
    <property type="entry name" value="ATPase_NBD"/>
</dbReference>
<gene>
    <name evidence="2" type="ORF">E3J59_00450</name>
</gene>
<dbReference type="InterPro" id="IPR036388">
    <property type="entry name" value="WH-like_DNA-bd_sf"/>
</dbReference>
<dbReference type="PANTHER" id="PTHR18964">
    <property type="entry name" value="ROK (REPRESSOR, ORF, KINASE) FAMILY"/>
    <property type="match status" value="1"/>
</dbReference>
<name>A0A523V1A1_UNCAE</name>
<dbReference type="InterPro" id="IPR000600">
    <property type="entry name" value="ROK"/>
</dbReference>
<dbReference type="Pfam" id="PF00480">
    <property type="entry name" value="ROK"/>
    <property type="match status" value="1"/>
</dbReference>
<dbReference type="EMBL" id="SOJK01000017">
    <property type="protein sequence ID" value="TET48556.1"/>
    <property type="molecule type" value="Genomic_DNA"/>
</dbReference>